<feature type="transmembrane region" description="Helical" evidence="15">
    <location>
        <begin position="237"/>
        <end position="259"/>
    </location>
</feature>
<evidence type="ECO:0000256" key="2">
    <source>
        <dbReference type="ARBA" id="ARBA00006024"/>
    </source>
</evidence>
<evidence type="ECO:0000256" key="13">
    <source>
        <dbReference type="ARBA" id="ARBA00023065"/>
    </source>
</evidence>
<reference evidence="17" key="1">
    <citation type="submission" date="2021-03" db="EMBL/GenBank/DDBJ databases">
        <authorList>
            <person name="Wang G."/>
        </authorList>
    </citation>
    <scope>NUCLEOTIDE SEQUENCE</scope>
    <source>
        <strain evidence="17">KCTC 12899</strain>
    </source>
</reference>
<evidence type="ECO:0000256" key="14">
    <source>
        <dbReference type="ARBA" id="ARBA00023136"/>
    </source>
</evidence>
<dbReference type="NCBIfam" id="TIGR01525">
    <property type="entry name" value="ATPase-IB_hvy"/>
    <property type="match status" value="1"/>
</dbReference>
<dbReference type="GO" id="GO:0005886">
    <property type="term" value="C:plasma membrane"/>
    <property type="evidence" value="ECO:0007669"/>
    <property type="project" value="UniProtKB-SubCell"/>
</dbReference>
<dbReference type="PRINTS" id="PR00943">
    <property type="entry name" value="CUATPASE"/>
</dbReference>
<dbReference type="SUPFAM" id="SSF56784">
    <property type="entry name" value="HAD-like"/>
    <property type="match status" value="1"/>
</dbReference>
<evidence type="ECO:0000256" key="1">
    <source>
        <dbReference type="ARBA" id="ARBA00004651"/>
    </source>
</evidence>
<feature type="transmembrane region" description="Helical" evidence="15">
    <location>
        <begin position="200"/>
        <end position="225"/>
    </location>
</feature>
<keyword evidence="10" id="KW-0460">Magnesium</keyword>
<dbReference type="InterPro" id="IPR006121">
    <property type="entry name" value="HMA_dom"/>
</dbReference>
<evidence type="ECO:0000256" key="5">
    <source>
        <dbReference type="ARBA" id="ARBA00022553"/>
    </source>
</evidence>
<feature type="transmembrane region" description="Helical" evidence="15">
    <location>
        <begin position="416"/>
        <end position="438"/>
    </location>
</feature>
<feature type="transmembrane region" description="Helical" evidence="15">
    <location>
        <begin position="444"/>
        <end position="463"/>
    </location>
</feature>
<evidence type="ECO:0000256" key="8">
    <source>
        <dbReference type="ARBA" id="ARBA00022741"/>
    </source>
</evidence>
<comment type="caution">
    <text evidence="17">The sequence shown here is derived from an EMBL/GenBank/DDBJ whole genome shotgun (WGS) entry which is preliminary data.</text>
</comment>
<proteinExistence type="inferred from homology"/>
<evidence type="ECO:0000256" key="6">
    <source>
        <dbReference type="ARBA" id="ARBA00022692"/>
    </source>
</evidence>
<feature type="domain" description="HMA" evidence="16">
    <location>
        <begin position="94"/>
        <end position="159"/>
    </location>
</feature>
<dbReference type="AlphaFoldDB" id="A0A8J7U185"/>
<keyword evidence="18" id="KW-1185">Reference proteome</keyword>
<dbReference type="RefSeq" id="WP_207857399.1">
    <property type="nucleotide sequence ID" value="NZ_JAFREP010000004.1"/>
</dbReference>
<dbReference type="Pfam" id="PF00122">
    <property type="entry name" value="E1-E2_ATPase"/>
    <property type="match status" value="1"/>
</dbReference>
<dbReference type="InterPro" id="IPR023299">
    <property type="entry name" value="ATPase_P-typ_cyto_dom_N"/>
</dbReference>
<dbReference type="PRINTS" id="PR00119">
    <property type="entry name" value="CATATPASE"/>
</dbReference>
<keyword evidence="3" id="KW-0813">Transport</keyword>
<dbReference type="InterPro" id="IPR001757">
    <property type="entry name" value="P_typ_ATPase"/>
</dbReference>
<protein>
    <submittedName>
        <fullName evidence="17">Heavy metal translocating P-type ATPase metal-binding domain-containing protein</fullName>
    </submittedName>
</protein>
<evidence type="ECO:0000313" key="17">
    <source>
        <dbReference type="EMBL" id="MBO1317898.1"/>
    </source>
</evidence>
<dbReference type="InterPro" id="IPR008250">
    <property type="entry name" value="ATPase_P-typ_transduc_dom_A_sf"/>
</dbReference>
<accession>A0A8J7U185</accession>
<evidence type="ECO:0000256" key="11">
    <source>
        <dbReference type="ARBA" id="ARBA00022967"/>
    </source>
</evidence>
<evidence type="ECO:0000259" key="16">
    <source>
        <dbReference type="PROSITE" id="PS50846"/>
    </source>
</evidence>
<evidence type="ECO:0000256" key="15">
    <source>
        <dbReference type="RuleBase" id="RU362081"/>
    </source>
</evidence>
<dbReference type="SUPFAM" id="SSF81665">
    <property type="entry name" value="Calcium ATPase, transmembrane domain M"/>
    <property type="match status" value="1"/>
</dbReference>
<evidence type="ECO:0000256" key="9">
    <source>
        <dbReference type="ARBA" id="ARBA00022840"/>
    </source>
</evidence>
<dbReference type="PROSITE" id="PS50846">
    <property type="entry name" value="HMA_2"/>
    <property type="match status" value="1"/>
</dbReference>
<dbReference type="InterPro" id="IPR021993">
    <property type="entry name" value="ATPase-cat-bd"/>
</dbReference>
<dbReference type="Pfam" id="PF12156">
    <property type="entry name" value="ATPase-cat_bd"/>
    <property type="match status" value="1"/>
</dbReference>
<dbReference type="InterPro" id="IPR036163">
    <property type="entry name" value="HMA_dom_sf"/>
</dbReference>
<keyword evidence="4 15" id="KW-1003">Cell membrane</keyword>
<keyword evidence="8 15" id="KW-0547">Nucleotide-binding</keyword>
<evidence type="ECO:0000256" key="4">
    <source>
        <dbReference type="ARBA" id="ARBA00022475"/>
    </source>
</evidence>
<evidence type="ECO:0000256" key="3">
    <source>
        <dbReference type="ARBA" id="ARBA00022448"/>
    </source>
</evidence>
<gene>
    <name evidence="17" type="ORF">J3U88_05445</name>
</gene>
<keyword evidence="12 15" id="KW-1133">Transmembrane helix</keyword>
<feature type="transmembrane region" description="Helical" evidence="15">
    <location>
        <begin position="172"/>
        <end position="194"/>
    </location>
</feature>
<dbReference type="GO" id="GO:0016887">
    <property type="term" value="F:ATP hydrolysis activity"/>
    <property type="evidence" value="ECO:0007669"/>
    <property type="project" value="InterPro"/>
</dbReference>
<evidence type="ECO:0000256" key="7">
    <source>
        <dbReference type="ARBA" id="ARBA00022723"/>
    </source>
</evidence>
<evidence type="ECO:0000256" key="10">
    <source>
        <dbReference type="ARBA" id="ARBA00022842"/>
    </source>
</evidence>
<keyword evidence="13" id="KW-0406">Ion transport</keyword>
<dbReference type="Gene3D" id="2.70.150.10">
    <property type="entry name" value="Calcium-transporting ATPase, cytoplasmic transduction domain A"/>
    <property type="match status" value="1"/>
</dbReference>
<dbReference type="SUPFAM" id="SSF55008">
    <property type="entry name" value="HMA, heavy metal-associated domain"/>
    <property type="match status" value="1"/>
</dbReference>
<dbReference type="Pfam" id="PF00702">
    <property type="entry name" value="Hydrolase"/>
    <property type="match status" value="1"/>
</dbReference>
<dbReference type="GO" id="GO:0055070">
    <property type="term" value="P:copper ion homeostasis"/>
    <property type="evidence" value="ECO:0007669"/>
    <property type="project" value="TreeGrafter"/>
</dbReference>
<keyword evidence="11" id="KW-1278">Translocase</keyword>
<keyword evidence="14 15" id="KW-0472">Membrane</keyword>
<dbReference type="Proteomes" id="UP000664417">
    <property type="component" value="Unassembled WGS sequence"/>
</dbReference>
<dbReference type="PANTHER" id="PTHR43520:SF5">
    <property type="entry name" value="CATION-TRANSPORTING P-TYPE ATPASE-RELATED"/>
    <property type="match status" value="1"/>
</dbReference>
<sequence length="807" mass="87484">MPAVQPITQPNATDTGTCRHCGERLVSQQVDFCCPGCALVHDLIHQRGWHEYYRLRALADGKPNQNKNNDLPSFAYLGTEVYYDKHCGRRDGLYQGTWYLEGLHCAACVWLVEKLVQNCRGVVNSELYFGSGKLVLFFEAGADLEELARLIAAAGYQVGLQPRVGGEESRDLLRLGISGALAGNIMLMSLPFYTGLEQGGFALLFAWVAFTLTLPLLFYGAAPFFKRAWLAVRLLQLNLDIPIVIGLMSAFVLSTVSLLQGHVHGLYFDSMGMLVFFLLTGRYVQNMGVQRALRETQRLLAAMPQLVSCREGDTWVEKPVEVLKRGDQLRFRAGDLVPVDGILDSDEGLFNLHVVSGEADPVTIKRGGRVLAGSVNLASVVEIILESGVDQSQFARFQEKSQQFNRKKQQQPIAEAAARWFLPAALSAALLGFVLWYPSSPAKAFSVALTVLIVVCPCALALAEPTARAWGLSRAAQAGLWIKRPEVFEQVPRVKQVVFDKTGVITEGLPTLLETHWFHPNQHWLKAAICELEQAGHHPLANMFLSAWQAERGPVPTFKSVTAVKAIPGVGVRGEIDGREVVVCSLAALPQFAERESCLATASDLAAGLAPGRSATAAVVNGRLAALFTLVDALGEEVPEAMKQLEKRGLVRTILSGDRQDVVDQLTGMLALDQGLGERKPEQKLAYIEGCRNQGCLMVGDGLNDMGALAAADVGVTHALGTGAALEFADVVLRRRDLTGIDSLFDLADRVKAATRRGLALSLGYNTVAVALSLAGLIGPLIAAVLMPLSSLSVIAVSAWTLRQRSR</sequence>
<feature type="transmembrane region" description="Helical" evidence="15">
    <location>
        <begin position="265"/>
        <end position="284"/>
    </location>
</feature>
<dbReference type="InterPro" id="IPR023298">
    <property type="entry name" value="ATPase_P-typ_TM_dom_sf"/>
</dbReference>
<dbReference type="SUPFAM" id="SSF81653">
    <property type="entry name" value="Calcium ATPase, transduction domain A"/>
    <property type="match status" value="1"/>
</dbReference>
<comment type="similarity">
    <text evidence="2 15">Belongs to the cation transport ATPase (P-type) (TC 3.A.3) family. Type IB subfamily.</text>
</comment>
<dbReference type="Gene3D" id="3.30.70.100">
    <property type="match status" value="1"/>
</dbReference>
<keyword evidence="5" id="KW-0597">Phosphoprotein</keyword>
<dbReference type="NCBIfam" id="TIGR01494">
    <property type="entry name" value="ATPase_P-type"/>
    <property type="match status" value="2"/>
</dbReference>
<keyword evidence="6 15" id="KW-0812">Transmembrane</keyword>
<dbReference type="InterPro" id="IPR023214">
    <property type="entry name" value="HAD_sf"/>
</dbReference>
<dbReference type="EMBL" id="JAFREP010000004">
    <property type="protein sequence ID" value="MBO1317898.1"/>
    <property type="molecule type" value="Genomic_DNA"/>
</dbReference>
<comment type="subcellular location">
    <subcellularLocation>
        <location evidence="1">Cell membrane</location>
        <topology evidence="1">Multi-pass membrane protein</topology>
    </subcellularLocation>
</comment>
<dbReference type="GO" id="GO:0043682">
    <property type="term" value="F:P-type divalent copper transporter activity"/>
    <property type="evidence" value="ECO:0007669"/>
    <property type="project" value="TreeGrafter"/>
</dbReference>
<dbReference type="InterPro" id="IPR036412">
    <property type="entry name" value="HAD-like_sf"/>
</dbReference>
<dbReference type="GO" id="GO:0005524">
    <property type="term" value="F:ATP binding"/>
    <property type="evidence" value="ECO:0007669"/>
    <property type="project" value="UniProtKB-UniRule"/>
</dbReference>
<dbReference type="PANTHER" id="PTHR43520">
    <property type="entry name" value="ATP7, ISOFORM B"/>
    <property type="match status" value="1"/>
</dbReference>
<name>A0A8J7U185_9BACT</name>
<organism evidence="17 18">
    <name type="scientific">Acanthopleuribacter pedis</name>
    <dbReference type="NCBI Taxonomy" id="442870"/>
    <lineage>
        <taxon>Bacteria</taxon>
        <taxon>Pseudomonadati</taxon>
        <taxon>Acidobacteriota</taxon>
        <taxon>Holophagae</taxon>
        <taxon>Acanthopleuribacterales</taxon>
        <taxon>Acanthopleuribacteraceae</taxon>
        <taxon>Acanthopleuribacter</taxon>
    </lineage>
</organism>
<feature type="transmembrane region" description="Helical" evidence="15">
    <location>
        <begin position="758"/>
        <end position="775"/>
    </location>
</feature>
<dbReference type="GO" id="GO:0005507">
    <property type="term" value="F:copper ion binding"/>
    <property type="evidence" value="ECO:0007669"/>
    <property type="project" value="TreeGrafter"/>
</dbReference>
<keyword evidence="9 15" id="KW-0067">ATP-binding</keyword>
<dbReference type="Gene3D" id="3.40.50.1000">
    <property type="entry name" value="HAD superfamily/HAD-like"/>
    <property type="match status" value="1"/>
</dbReference>
<dbReference type="Pfam" id="PF00403">
    <property type="entry name" value="HMA"/>
    <property type="match status" value="1"/>
</dbReference>
<dbReference type="InterPro" id="IPR027256">
    <property type="entry name" value="P-typ_ATPase_IB"/>
</dbReference>
<evidence type="ECO:0000256" key="12">
    <source>
        <dbReference type="ARBA" id="ARBA00022989"/>
    </source>
</evidence>
<evidence type="ECO:0000313" key="18">
    <source>
        <dbReference type="Proteomes" id="UP000664417"/>
    </source>
</evidence>
<dbReference type="Gene3D" id="3.40.1110.10">
    <property type="entry name" value="Calcium-transporting ATPase, cytoplasmic domain N"/>
    <property type="match status" value="1"/>
</dbReference>
<keyword evidence="7 15" id="KW-0479">Metal-binding</keyword>
<dbReference type="CDD" id="cd00371">
    <property type="entry name" value="HMA"/>
    <property type="match status" value="1"/>
</dbReference>
<feature type="transmembrane region" description="Helical" evidence="15">
    <location>
        <begin position="781"/>
        <end position="802"/>
    </location>
</feature>
<dbReference type="InterPro" id="IPR059000">
    <property type="entry name" value="ATPase_P-type_domA"/>
</dbReference>